<sequence length="149" mass="17086">MRYKIVLICLFLLLLSGCLDGRDIKRNLTMGNVTQSIKGQSIKLSEKGKINEPFVVLDNVKPYGYRIGNSVSNDESVNLLVYVFQSEKARGEARESFNERSQNANLITYPNIYEKKNIMIVYFNESEVDRSFDEQLKKTIQNMGNPTFS</sequence>
<evidence type="ECO:0000313" key="2">
    <source>
        <dbReference type="Proteomes" id="UP000247459"/>
    </source>
</evidence>
<dbReference type="OrthoDB" id="2627361at2"/>
<evidence type="ECO:0008006" key="3">
    <source>
        <dbReference type="Google" id="ProtNLM"/>
    </source>
</evidence>
<organism evidence="1 2">
    <name type="scientific">Paenibacillus illinoisensis</name>
    <dbReference type="NCBI Taxonomy" id="59845"/>
    <lineage>
        <taxon>Bacteria</taxon>
        <taxon>Bacillati</taxon>
        <taxon>Bacillota</taxon>
        <taxon>Bacilli</taxon>
        <taxon>Bacillales</taxon>
        <taxon>Paenibacillaceae</taxon>
        <taxon>Paenibacillus</taxon>
    </lineage>
</organism>
<evidence type="ECO:0000313" key="1">
    <source>
        <dbReference type="EMBL" id="PYY25646.1"/>
    </source>
</evidence>
<name>A0A2W0C1E3_9BACL</name>
<dbReference type="AlphaFoldDB" id="A0A2W0C1E3"/>
<proteinExistence type="predicted"/>
<comment type="caution">
    <text evidence="1">The sequence shown here is derived from an EMBL/GenBank/DDBJ whole genome shotgun (WGS) entry which is preliminary data.</text>
</comment>
<dbReference type="Proteomes" id="UP000247459">
    <property type="component" value="Unassembled WGS sequence"/>
</dbReference>
<accession>A0A2W0C1E3</accession>
<gene>
    <name evidence="1" type="ORF">PIL02S_06484</name>
</gene>
<dbReference type="EMBL" id="PRLG01000036">
    <property type="protein sequence ID" value="PYY25646.1"/>
    <property type="molecule type" value="Genomic_DNA"/>
</dbReference>
<dbReference type="RefSeq" id="WP_110822834.1">
    <property type="nucleotide sequence ID" value="NZ_PRLG01000036.1"/>
</dbReference>
<dbReference type="PROSITE" id="PS51257">
    <property type="entry name" value="PROKAR_LIPOPROTEIN"/>
    <property type="match status" value="1"/>
</dbReference>
<protein>
    <recommendedName>
        <fullName evidence="3">Lipoprotein</fullName>
    </recommendedName>
</protein>
<reference evidence="1 2" key="1">
    <citation type="submission" date="2018-01" db="EMBL/GenBank/DDBJ databases">
        <title>Genome sequence of the PGP bacterium Paenibacillus illinoisensis E3.</title>
        <authorList>
            <person name="Rolli E."/>
            <person name="Marasco R."/>
            <person name="Bessem C."/>
            <person name="Michoud G."/>
            <person name="Gaiarsa S."/>
            <person name="Borin S."/>
            <person name="Daffonchio D."/>
        </authorList>
    </citation>
    <scope>NUCLEOTIDE SEQUENCE [LARGE SCALE GENOMIC DNA]</scope>
    <source>
        <strain evidence="1 2">E3</strain>
    </source>
</reference>